<protein>
    <submittedName>
        <fullName evidence="2">Uncharacterized protein</fullName>
    </submittedName>
</protein>
<accession>A0A4Z2IX32</accession>
<evidence type="ECO:0000313" key="3">
    <source>
        <dbReference type="Proteomes" id="UP000314294"/>
    </source>
</evidence>
<evidence type="ECO:0000313" key="2">
    <source>
        <dbReference type="EMBL" id="TNN82436.1"/>
    </source>
</evidence>
<sequence length="110" mass="11670">MARCKEMGSSHSGPIHSHIQFPALSIHQWAHFVSADFILAAAITSEQGPTATGELFHLPSASPQSADGGPLTVKTEQKGGGGGQEGTDGEDIVSQVSRNNRATEMRWMLQ</sequence>
<name>A0A4Z2IX32_9TELE</name>
<dbReference type="Proteomes" id="UP000314294">
    <property type="component" value="Unassembled WGS sequence"/>
</dbReference>
<reference evidence="2 3" key="1">
    <citation type="submission" date="2019-03" db="EMBL/GenBank/DDBJ databases">
        <title>First draft genome of Liparis tanakae, snailfish: a comprehensive survey of snailfish specific genes.</title>
        <authorList>
            <person name="Kim W."/>
            <person name="Song I."/>
            <person name="Jeong J.-H."/>
            <person name="Kim D."/>
            <person name="Kim S."/>
            <person name="Ryu S."/>
            <person name="Song J.Y."/>
            <person name="Lee S.K."/>
        </authorList>
    </citation>
    <scope>NUCLEOTIDE SEQUENCE [LARGE SCALE GENOMIC DNA]</scope>
    <source>
        <tissue evidence="2">Muscle</tissue>
    </source>
</reference>
<feature type="region of interest" description="Disordered" evidence="1">
    <location>
        <begin position="51"/>
        <end position="110"/>
    </location>
</feature>
<keyword evidence="3" id="KW-1185">Reference proteome</keyword>
<dbReference type="AlphaFoldDB" id="A0A4Z2IX32"/>
<gene>
    <name evidence="2" type="ORF">EYF80_007271</name>
</gene>
<proteinExistence type="predicted"/>
<comment type="caution">
    <text evidence="2">The sequence shown here is derived from an EMBL/GenBank/DDBJ whole genome shotgun (WGS) entry which is preliminary data.</text>
</comment>
<organism evidence="2 3">
    <name type="scientific">Liparis tanakae</name>
    <name type="common">Tanaka's snailfish</name>
    <dbReference type="NCBI Taxonomy" id="230148"/>
    <lineage>
        <taxon>Eukaryota</taxon>
        <taxon>Metazoa</taxon>
        <taxon>Chordata</taxon>
        <taxon>Craniata</taxon>
        <taxon>Vertebrata</taxon>
        <taxon>Euteleostomi</taxon>
        <taxon>Actinopterygii</taxon>
        <taxon>Neopterygii</taxon>
        <taxon>Teleostei</taxon>
        <taxon>Neoteleostei</taxon>
        <taxon>Acanthomorphata</taxon>
        <taxon>Eupercaria</taxon>
        <taxon>Perciformes</taxon>
        <taxon>Cottioidei</taxon>
        <taxon>Cottales</taxon>
        <taxon>Liparidae</taxon>
        <taxon>Liparis</taxon>
    </lineage>
</organism>
<dbReference type="EMBL" id="SRLO01000039">
    <property type="protein sequence ID" value="TNN82436.1"/>
    <property type="molecule type" value="Genomic_DNA"/>
</dbReference>
<evidence type="ECO:0000256" key="1">
    <source>
        <dbReference type="SAM" id="MobiDB-lite"/>
    </source>
</evidence>